<dbReference type="AlphaFoldDB" id="B6K861"/>
<organism evidence="1 2">
    <name type="scientific">Schizosaccharomyces japonicus (strain yFS275 / FY16936)</name>
    <name type="common">Fission yeast</name>
    <dbReference type="NCBI Taxonomy" id="402676"/>
    <lineage>
        <taxon>Eukaryota</taxon>
        <taxon>Fungi</taxon>
        <taxon>Dikarya</taxon>
        <taxon>Ascomycota</taxon>
        <taxon>Taphrinomycotina</taxon>
        <taxon>Schizosaccharomycetes</taxon>
        <taxon>Schizosaccharomycetales</taxon>
        <taxon>Schizosaccharomycetaceae</taxon>
        <taxon>Schizosaccharomyces</taxon>
    </lineage>
</organism>
<accession>B6K861</accession>
<gene>
    <name evidence="1" type="ORF">SJAG_04937</name>
</gene>
<name>B6K861_SCHJY</name>
<dbReference type="OrthoDB" id="5407136at2759"/>
<keyword evidence="2" id="KW-1185">Reference proteome</keyword>
<protein>
    <submittedName>
        <fullName evidence="1">Uncharacterized protein</fullName>
    </submittedName>
</protein>
<evidence type="ECO:0000313" key="1">
    <source>
        <dbReference type="EMBL" id="EEB09715.1"/>
    </source>
</evidence>
<reference evidence="1 2" key="1">
    <citation type="journal article" date="2011" name="Science">
        <title>Comparative functional genomics of the fission yeasts.</title>
        <authorList>
            <person name="Rhind N."/>
            <person name="Chen Z."/>
            <person name="Yassour M."/>
            <person name="Thompson D.A."/>
            <person name="Haas B.J."/>
            <person name="Habib N."/>
            <person name="Wapinski I."/>
            <person name="Roy S."/>
            <person name="Lin M.F."/>
            <person name="Heiman D.I."/>
            <person name="Young S.K."/>
            <person name="Furuya K."/>
            <person name="Guo Y."/>
            <person name="Pidoux A."/>
            <person name="Chen H.M."/>
            <person name="Robbertse B."/>
            <person name="Goldberg J.M."/>
            <person name="Aoki K."/>
            <person name="Bayne E.H."/>
            <person name="Berlin A.M."/>
            <person name="Desjardins C.A."/>
            <person name="Dobbs E."/>
            <person name="Dukaj L."/>
            <person name="Fan L."/>
            <person name="FitzGerald M.G."/>
            <person name="French C."/>
            <person name="Gujja S."/>
            <person name="Hansen K."/>
            <person name="Keifenheim D."/>
            <person name="Levin J.Z."/>
            <person name="Mosher R.A."/>
            <person name="Mueller C.A."/>
            <person name="Pfiffner J."/>
            <person name="Priest M."/>
            <person name="Russ C."/>
            <person name="Smialowska A."/>
            <person name="Swoboda P."/>
            <person name="Sykes S.M."/>
            <person name="Vaughn M."/>
            <person name="Vengrova S."/>
            <person name="Yoder R."/>
            <person name="Zeng Q."/>
            <person name="Allshire R."/>
            <person name="Baulcombe D."/>
            <person name="Birren B.W."/>
            <person name="Brown W."/>
            <person name="Ekwall K."/>
            <person name="Kellis M."/>
            <person name="Leatherwood J."/>
            <person name="Levin H."/>
            <person name="Margalit H."/>
            <person name="Martienssen R."/>
            <person name="Nieduszynski C.A."/>
            <person name="Spatafora J.W."/>
            <person name="Friedman N."/>
            <person name="Dalgaard J.Z."/>
            <person name="Baumann P."/>
            <person name="Niki H."/>
            <person name="Regev A."/>
            <person name="Nusbaum C."/>
        </authorList>
    </citation>
    <scope>NUCLEOTIDE SEQUENCE [LARGE SCALE GENOMIC DNA]</scope>
    <source>
        <strain evidence="2">yFS275 / FY16936</strain>
    </source>
</reference>
<evidence type="ECO:0000313" key="2">
    <source>
        <dbReference type="Proteomes" id="UP000001744"/>
    </source>
</evidence>
<dbReference type="JaponicusDB" id="SJAG_04937"/>
<dbReference type="HOGENOM" id="CLU_1190476_0_0_1"/>
<sequence length="228" mass="26356">MKRNCLGTVDISIRTENWNFWNLEWRRRLLESQELEGISQLQKKPFVCIIKLAGKMQSVCLPEEQSRGSPSNTRMSFPITTHTSPLVLDVSLLCQTETMPVVVGEGRVPLDNAISKSHDECILPLRNALNETSAFLRLQLLFSRERRSLRHPMRSAFYIQRSNRSLPYRPTPAMSEVSLITLPRPQEAPELVHVDIQEKEIESRGWQPYRYVFTTTPYSPKSFEVPSR</sequence>
<dbReference type="OMA" id="CVPLSHM"/>
<dbReference type="Proteomes" id="UP000001744">
    <property type="component" value="Unassembled WGS sequence"/>
</dbReference>
<proteinExistence type="predicted"/>
<dbReference type="EMBL" id="KE651167">
    <property type="protein sequence ID" value="EEB09715.1"/>
    <property type="molecule type" value="Genomic_DNA"/>
</dbReference>
<dbReference type="GeneID" id="7050369"/>
<dbReference type="VEuPathDB" id="FungiDB:SJAG_04937"/>
<dbReference type="RefSeq" id="XP_002176008.1">
    <property type="nucleotide sequence ID" value="XM_002175972.1"/>
</dbReference>